<dbReference type="SMART" id="SM00321">
    <property type="entry name" value="WSC"/>
    <property type="match status" value="3"/>
</dbReference>
<dbReference type="InterPro" id="IPR002889">
    <property type="entry name" value="WSC_carb-bd"/>
</dbReference>
<organism evidence="3 4">
    <name type="scientific">Oleoguttula mirabilis</name>
    <dbReference type="NCBI Taxonomy" id="1507867"/>
    <lineage>
        <taxon>Eukaryota</taxon>
        <taxon>Fungi</taxon>
        <taxon>Dikarya</taxon>
        <taxon>Ascomycota</taxon>
        <taxon>Pezizomycotina</taxon>
        <taxon>Dothideomycetes</taxon>
        <taxon>Dothideomycetidae</taxon>
        <taxon>Mycosphaerellales</taxon>
        <taxon>Teratosphaeriaceae</taxon>
        <taxon>Oleoguttula</taxon>
    </lineage>
</organism>
<evidence type="ECO:0000256" key="1">
    <source>
        <dbReference type="SAM" id="SignalP"/>
    </source>
</evidence>
<keyword evidence="4" id="KW-1185">Reference proteome</keyword>
<dbReference type="PANTHER" id="PTHR43662:SF3">
    <property type="entry name" value="DOMAIN PROTEIN, PUTATIVE (AFU_ORTHOLOGUE AFUA_6G11970)-RELATED"/>
    <property type="match status" value="1"/>
</dbReference>
<gene>
    <name evidence="3" type="ORF">LTR36_008427</name>
</gene>
<evidence type="ECO:0000259" key="2">
    <source>
        <dbReference type="PROSITE" id="PS51212"/>
    </source>
</evidence>
<sequence length="715" mass="75849">MRSHSTVYAVAALFFLAGVDAFFRLNCAIIQTGRVDPLVNPGTVAAHAHTIVGGSNIGVNATGVSLSNSACSSCQVQADKSAYWTPILYYQYPNGSFYEVPHSGSVVYYLGRGQNATTIPFPPGFKMLSGNKALRSYDNQTMTWGNASYAGEPVANRISFACLTAGTSPPSQPYMFNVTQCINGMRAQIAFQGCWNGIDLYKADNSHVAYLSGIDNGVCPPGYEYQLPVIFVETDYAVSQVPGATNDSAYTFSQGDPTGFGFHGDFQNGWDQEVLTDAVNDCLTPGDPSGQVQYCPALYASDTNGASYNCPEQPPQIGEPVRGLIDKLPGCVVVTPGPDSAMAAQMNCAVGVPLPSITSTVDSTPRPTASPTPGATFGLPDHEYLGCYNDTNGFISTLNEVSYTNYTVMTVEWCQQYCMNLGYRLSGVEYAQECHCDNEINPTALNANNQTTNQCTWACGGTLTANADGVQELCGGVDYINVYNNTNSSFNAFGDMSNTAGNASPYTLPAAFAANYLGCYTDNSNTGRTLTGVSISLPNMTIAYCAQHCNSAGPHGTGYQYYGLEFASQCYCGNAISTASSLLTALTSPSNSSCQDRCVGSEPEICGGGGVLSMYNNTGFVAPAIKPSVGKYLSGQCLLDPSTGGRGLQGAAYSNSTNMTVERCIKFCLGKYYHYAGIEYGYECYCGNSIVASTGNTIEYCGGSGFMNLYYSPSL</sequence>
<dbReference type="Pfam" id="PF01822">
    <property type="entry name" value="WSC"/>
    <property type="match status" value="3"/>
</dbReference>
<name>A0AAV9J895_9PEZI</name>
<comment type="caution">
    <text evidence="3">The sequence shown here is derived from an EMBL/GenBank/DDBJ whole genome shotgun (WGS) entry which is preliminary data.</text>
</comment>
<dbReference type="AlphaFoldDB" id="A0AAV9J895"/>
<dbReference type="EMBL" id="JAVFHQ010000059">
    <property type="protein sequence ID" value="KAK4540919.1"/>
    <property type="molecule type" value="Genomic_DNA"/>
</dbReference>
<keyword evidence="1" id="KW-0732">Signal</keyword>
<reference evidence="3 4" key="1">
    <citation type="submission" date="2021-11" db="EMBL/GenBank/DDBJ databases">
        <title>Black yeast isolated from Biological Soil Crust.</title>
        <authorList>
            <person name="Kurbessoian T."/>
        </authorList>
    </citation>
    <scope>NUCLEOTIDE SEQUENCE [LARGE SCALE GENOMIC DNA]</scope>
    <source>
        <strain evidence="3 4">CCFEE 5522</strain>
    </source>
</reference>
<feature type="signal peptide" evidence="1">
    <location>
        <begin position="1"/>
        <end position="21"/>
    </location>
</feature>
<feature type="domain" description="WSC" evidence="2">
    <location>
        <begin position="381"/>
        <end position="486"/>
    </location>
</feature>
<dbReference type="PROSITE" id="PS51212">
    <property type="entry name" value="WSC"/>
    <property type="match status" value="3"/>
</dbReference>
<accession>A0AAV9J895</accession>
<dbReference type="Pfam" id="PF09362">
    <property type="entry name" value="DUF1996"/>
    <property type="match status" value="1"/>
</dbReference>
<feature type="chain" id="PRO_5043575151" description="WSC domain-containing protein" evidence="1">
    <location>
        <begin position="22"/>
        <end position="715"/>
    </location>
</feature>
<dbReference type="PANTHER" id="PTHR43662">
    <property type="match status" value="1"/>
</dbReference>
<evidence type="ECO:0000313" key="4">
    <source>
        <dbReference type="Proteomes" id="UP001324427"/>
    </source>
</evidence>
<feature type="domain" description="WSC" evidence="2">
    <location>
        <begin position="513"/>
        <end position="618"/>
    </location>
</feature>
<feature type="domain" description="WSC" evidence="2">
    <location>
        <begin position="631"/>
        <end position="715"/>
    </location>
</feature>
<evidence type="ECO:0000313" key="3">
    <source>
        <dbReference type="EMBL" id="KAK4540919.1"/>
    </source>
</evidence>
<protein>
    <recommendedName>
        <fullName evidence="2">WSC domain-containing protein</fullName>
    </recommendedName>
</protein>
<proteinExistence type="predicted"/>
<dbReference type="Proteomes" id="UP001324427">
    <property type="component" value="Unassembled WGS sequence"/>
</dbReference>
<dbReference type="InterPro" id="IPR018535">
    <property type="entry name" value="DUF1996"/>
</dbReference>